<dbReference type="SMART" id="SM01087">
    <property type="entry name" value="COG6"/>
    <property type="match status" value="1"/>
</dbReference>
<keyword evidence="5 10" id="KW-0653">Protein transport</keyword>
<evidence type="ECO:0000313" key="14">
    <source>
        <dbReference type="EMBL" id="CAE6537103.1"/>
    </source>
</evidence>
<dbReference type="AlphaFoldDB" id="A0A8H3DP80"/>
<keyword evidence="4 10" id="KW-0813">Transport</keyword>
<evidence type="ECO:0000256" key="8">
    <source>
        <dbReference type="ARBA" id="ARBA00031348"/>
    </source>
</evidence>
<evidence type="ECO:0000256" key="10">
    <source>
        <dbReference type="RuleBase" id="RU365075"/>
    </source>
</evidence>
<dbReference type="Proteomes" id="UP000663853">
    <property type="component" value="Unassembled WGS sequence"/>
</dbReference>
<evidence type="ECO:0000256" key="7">
    <source>
        <dbReference type="ARBA" id="ARBA00023136"/>
    </source>
</evidence>
<evidence type="ECO:0000313" key="15">
    <source>
        <dbReference type="Proteomes" id="UP000663853"/>
    </source>
</evidence>
<dbReference type="InterPro" id="IPR048369">
    <property type="entry name" value="COG6_C"/>
</dbReference>
<evidence type="ECO:0000256" key="3">
    <source>
        <dbReference type="ARBA" id="ARBA00020973"/>
    </source>
</evidence>
<protein>
    <recommendedName>
        <fullName evidence="3 10">Conserved oligomeric Golgi complex subunit 6</fullName>
        <shortName evidence="10">COG complex subunit 6</shortName>
    </recommendedName>
    <alternativeName>
        <fullName evidence="8 10">Component of oligomeric Golgi complex 6</fullName>
    </alternativeName>
</protein>
<evidence type="ECO:0000259" key="13">
    <source>
        <dbReference type="Pfam" id="PF20653"/>
    </source>
</evidence>
<evidence type="ECO:0000256" key="5">
    <source>
        <dbReference type="ARBA" id="ARBA00022927"/>
    </source>
</evidence>
<comment type="subcellular location">
    <subcellularLocation>
        <location evidence="1 10">Golgi apparatus membrane</location>
        <topology evidence="1 10">Peripheral membrane protein</topology>
    </subcellularLocation>
</comment>
<dbReference type="Pfam" id="PF20653">
    <property type="entry name" value="COG6_C"/>
    <property type="match status" value="1"/>
</dbReference>
<accession>A0A8H3DP80</accession>
<dbReference type="GO" id="GO:0017119">
    <property type="term" value="C:Golgi transport complex"/>
    <property type="evidence" value="ECO:0007669"/>
    <property type="project" value="UniProtKB-UniRule"/>
</dbReference>
<comment type="caution">
    <text evidence="14">The sequence shown here is derived from an EMBL/GenBank/DDBJ whole genome shotgun (WGS) entry which is preliminary data.</text>
</comment>
<feature type="compositionally biased region" description="Low complexity" evidence="11">
    <location>
        <begin position="1"/>
        <end position="11"/>
    </location>
</feature>
<dbReference type="InterPro" id="IPR010490">
    <property type="entry name" value="COG6"/>
</dbReference>
<feature type="region of interest" description="Disordered" evidence="11">
    <location>
        <begin position="1"/>
        <end position="35"/>
    </location>
</feature>
<sequence length="752" mass="83823">MPSSISSVPSPKVNTSSLGPTDRKPSSAASPATRNPLSLRIYKVLGANFDDPSTREAFEALVEYYPPENETYLTTKHEATKGIIAADSDSDAEDENDPWSVKWPTRVQSAPVVGPGPGTTAARARQNLQRDVEGKLADGGRKFLEAFGEVDKKLDVLRDHVQVMNSQCEAMETRLRTTNQSCKYLLERAEGLRAQQQTTGTRQEIIALFLDRFTLSAMELEAITSRDVSVGRQMFDAMDKLERIREDCRVLMTGEGGETKAGLDIMSSTSDQLEEGFQKLHRWCLFEFRQLGRDAHVEVEPLMTEAVRRLRKRPALLQEALDVLASVRQATLLNAFLAALTRGGPSGLPRPIELHAHDPTRYVGDMLAWVHQAMAGEREFLDGLFGIKAERRMVGSVREPKSGEEESWIRVLMDEDLEKLCTPLKVRVQQTIRSQEGSITSYKIANLLEFYMIIMRRTVGEEAILSRALTELTEIAYTVFFDTLAAHGRSLLRFLHAGYQPAEDDLAAPVSLRDAAQVLKEIMAVYDSSLLRDEHQGGVALSDGMQNFDATLAAMVDPMLEMCRRMAALRERGGKWETAIFMINCLTYLQGALQGFSFTSTRAAELDQLIDEHQSILIEEHFEDMLGESGLQELYKHINSKDPEEPLSRLPGTSGLELTAVLTSFDAFLSILDPISSPRLALLRAPNPRIATKIHQAALERVGRVYLKVAEEVRAPKNKYEAPQSLLGSRRPFGQEAVLWQVLGVENSNSTK</sequence>
<organism evidence="14 15">
    <name type="scientific">Rhizoctonia solani</name>
    <dbReference type="NCBI Taxonomy" id="456999"/>
    <lineage>
        <taxon>Eukaryota</taxon>
        <taxon>Fungi</taxon>
        <taxon>Dikarya</taxon>
        <taxon>Basidiomycota</taxon>
        <taxon>Agaricomycotina</taxon>
        <taxon>Agaricomycetes</taxon>
        <taxon>Cantharellales</taxon>
        <taxon>Ceratobasidiaceae</taxon>
        <taxon>Rhizoctonia</taxon>
    </lineage>
</organism>
<evidence type="ECO:0000256" key="6">
    <source>
        <dbReference type="ARBA" id="ARBA00023034"/>
    </source>
</evidence>
<dbReference type="PANTHER" id="PTHR21506:SF0">
    <property type="entry name" value="CONSERVED OLIGOMERIC GOLGI COMPLEX SUBUNIT 6"/>
    <property type="match status" value="1"/>
</dbReference>
<comment type="similarity">
    <text evidence="2 10">Belongs to the COG6 family.</text>
</comment>
<comment type="subunit">
    <text evidence="10">Component of the conserved oligomeric Golgi complex.</text>
</comment>
<dbReference type="GO" id="GO:0006891">
    <property type="term" value="P:intra-Golgi vesicle-mediated transport"/>
    <property type="evidence" value="ECO:0007669"/>
    <property type="project" value="UniProtKB-UniRule"/>
</dbReference>
<dbReference type="GO" id="GO:0015031">
    <property type="term" value="P:protein transport"/>
    <property type="evidence" value="ECO:0007669"/>
    <property type="project" value="UniProtKB-KW"/>
</dbReference>
<name>A0A8H3DP80_9AGAM</name>
<dbReference type="GO" id="GO:0000139">
    <property type="term" value="C:Golgi membrane"/>
    <property type="evidence" value="ECO:0007669"/>
    <property type="project" value="UniProtKB-SubCell"/>
</dbReference>
<evidence type="ECO:0000256" key="11">
    <source>
        <dbReference type="SAM" id="MobiDB-lite"/>
    </source>
</evidence>
<keyword evidence="7 10" id="KW-0472">Membrane</keyword>
<dbReference type="EMBL" id="CAJMXA010004209">
    <property type="protein sequence ID" value="CAE6537103.1"/>
    <property type="molecule type" value="Genomic_DNA"/>
</dbReference>
<dbReference type="Pfam" id="PF06419">
    <property type="entry name" value="COG6_N"/>
    <property type="match status" value="1"/>
</dbReference>
<proteinExistence type="inferred from homology"/>
<evidence type="ECO:0000256" key="9">
    <source>
        <dbReference type="ARBA" id="ARBA00043873"/>
    </source>
</evidence>
<keyword evidence="6 10" id="KW-0333">Golgi apparatus</keyword>
<feature type="domain" description="Conserved Oligomeric Golgi complex subunit 6 C-terminal" evidence="13">
    <location>
        <begin position="260"/>
        <end position="727"/>
    </location>
</feature>
<evidence type="ECO:0000259" key="12">
    <source>
        <dbReference type="Pfam" id="PF06419"/>
    </source>
</evidence>
<dbReference type="InterPro" id="IPR048368">
    <property type="entry name" value="COG6_N"/>
</dbReference>
<evidence type="ECO:0000256" key="1">
    <source>
        <dbReference type="ARBA" id="ARBA00004395"/>
    </source>
</evidence>
<comment type="function">
    <text evidence="10">Acts as component of the peripheral membrane COG complex that is involved in intra-Golgi protein trafficking. COG is located at the cis-Golgi, and regulates tethering of retrograde intra-Golgi vesicles and possibly a number of other membrane trafficking events.</text>
</comment>
<dbReference type="PANTHER" id="PTHR21506">
    <property type="entry name" value="COMPONENT OF OLIGOMERIC GOLGI COMPLEX 6"/>
    <property type="match status" value="1"/>
</dbReference>
<feature type="domain" description="Conserved oligomeric complex COG6 N-terminal" evidence="12">
    <location>
        <begin position="120"/>
        <end position="225"/>
    </location>
</feature>
<comment type="function">
    <text evidence="9">Acts as a component of the peripheral membrane COG complex that is involved in intra-Golgi protein trafficking. COG is located at the cis-Golgi, and regulates tethering of retrograde intra-Golgi vesicles and possibly a number of other membrane trafficking events.</text>
</comment>
<evidence type="ECO:0000256" key="2">
    <source>
        <dbReference type="ARBA" id="ARBA00011023"/>
    </source>
</evidence>
<reference evidence="14" key="1">
    <citation type="submission" date="2021-01" db="EMBL/GenBank/DDBJ databases">
        <authorList>
            <person name="Kaushik A."/>
        </authorList>
    </citation>
    <scope>NUCLEOTIDE SEQUENCE</scope>
    <source>
        <strain evidence="14">AG6-10EEA</strain>
    </source>
</reference>
<gene>
    <name evidence="14" type="ORF">RDB_LOCUS182722</name>
</gene>
<evidence type="ECO:0000256" key="4">
    <source>
        <dbReference type="ARBA" id="ARBA00022448"/>
    </source>
</evidence>